<evidence type="ECO:0000313" key="5">
    <source>
        <dbReference type="EMBL" id="MDF8264498.1"/>
    </source>
</evidence>
<dbReference type="Pfam" id="PF00440">
    <property type="entry name" value="TetR_N"/>
    <property type="match status" value="1"/>
</dbReference>
<dbReference type="InterPro" id="IPR009057">
    <property type="entry name" value="Homeodomain-like_sf"/>
</dbReference>
<dbReference type="Pfam" id="PF19344">
    <property type="entry name" value="TetR_C_32"/>
    <property type="match status" value="1"/>
</dbReference>
<dbReference type="InterPro" id="IPR036271">
    <property type="entry name" value="Tet_transcr_reg_TetR-rel_C_sf"/>
</dbReference>
<dbReference type="InterPro" id="IPR045823">
    <property type="entry name" value="TetR_C_32"/>
</dbReference>
<gene>
    <name evidence="5" type="ORF">P4R38_09615</name>
</gene>
<feature type="DNA-binding region" description="H-T-H motif" evidence="2">
    <location>
        <begin position="46"/>
        <end position="65"/>
    </location>
</feature>
<evidence type="ECO:0000256" key="2">
    <source>
        <dbReference type="PROSITE-ProRule" id="PRU00335"/>
    </source>
</evidence>
<keyword evidence="6" id="KW-1185">Reference proteome</keyword>
<evidence type="ECO:0000259" key="4">
    <source>
        <dbReference type="PROSITE" id="PS50977"/>
    </source>
</evidence>
<dbReference type="SUPFAM" id="SSF48498">
    <property type="entry name" value="Tetracyclin repressor-like, C-terminal domain"/>
    <property type="match status" value="1"/>
</dbReference>
<dbReference type="Proteomes" id="UP001528912">
    <property type="component" value="Unassembled WGS sequence"/>
</dbReference>
<evidence type="ECO:0000256" key="1">
    <source>
        <dbReference type="ARBA" id="ARBA00023125"/>
    </source>
</evidence>
<dbReference type="InterPro" id="IPR001647">
    <property type="entry name" value="HTH_TetR"/>
</dbReference>
<dbReference type="EMBL" id="JAROAV010000028">
    <property type="protein sequence ID" value="MDF8264498.1"/>
    <property type="molecule type" value="Genomic_DNA"/>
</dbReference>
<dbReference type="PANTHER" id="PTHR30055:SF160">
    <property type="entry name" value="TRANSCRIPTIONAL REGULATORY PROTEIN (PROBABLY ASNC-FAMILY)-RELATED"/>
    <property type="match status" value="1"/>
</dbReference>
<dbReference type="PANTHER" id="PTHR30055">
    <property type="entry name" value="HTH-TYPE TRANSCRIPTIONAL REGULATOR RUTR"/>
    <property type="match status" value="1"/>
</dbReference>
<reference evidence="5 6" key="1">
    <citation type="submission" date="2023-03" db="EMBL/GenBank/DDBJ databases">
        <title>YIM 133296 draft genome.</title>
        <authorList>
            <person name="Xiong L."/>
        </authorList>
    </citation>
    <scope>NUCLEOTIDE SEQUENCE [LARGE SCALE GENOMIC DNA]</scope>
    <source>
        <strain evidence="5 6">YIM 133296</strain>
    </source>
</reference>
<dbReference type="Gene3D" id="1.10.357.10">
    <property type="entry name" value="Tetracycline Repressor, domain 2"/>
    <property type="match status" value="1"/>
</dbReference>
<sequence length="239" mass="25690">MSAPPGTSAARPDGRDSRWAQHRTTRRRELVDAAIKAIRKHGATIGMDEIAAEAHTSKTVIYRHLGDRLGLYLAVCEAVDELIVKDVGQALDASVDRDAVLEMGRDPRPALVAVIDSYLRLVEHDPELYRFVTRRPLLDVPPDRDPVTGLADAIASTLAGLFEGPLAASGRDPAAALTWSHGLVGFVRESADRWLVDPNRQPREAVAQQLADFAAFGLSGVLAGPRPSGSTESTQTSGD</sequence>
<feature type="domain" description="HTH tetR-type" evidence="4">
    <location>
        <begin position="24"/>
        <end position="83"/>
    </location>
</feature>
<keyword evidence="1 2" id="KW-0238">DNA-binding</keyword>
<dbReference type="RefSeq" id="WP_277191960.1">
    <property type="nucleotide sequence ID" value="NZ_JAROAV010000028.1"/>
</dbReference>
<evidence type="ECO:0000256" key="3">
    <source>
        <dbReference type="SAM" id="MobiDB-lite"/>
    </source>
</evidence>
<dbReference type="InterPro" id="IPR050109">
    <property type="entry name" value="HTH-type_TetR-like_transc_reg"/>
</dbReference>
<dbReference type="SUPFAM" id="SSF46689">
    <property type="entry name" value="Homeodomain-like"/>
    <property type="match status" value="1"/>
</dbReference>
<name>A0ABT6C6E3_9MICO</name>
<comment type="caution">
    <text evidence="5">The sequence shown here is derived from an EMBL/GenBank/DDBJ whole genome shotgun (WGS) entry which is preliminary data.</text>
</comment>
<protein>
    <submittedName>
        <fullName evidence="5">TetR/AcrR family transcriptional regulator</fullName>
    </submittedName>
</protein>
<dbReference type="PROSITE" id="PS50977">
    <property type="entry name" value="HTH_TETR_2"/>
    <property type="match status" value="1"/>
</dbReference>
<organism evidence="5 6">
    <name type="scientific">Luteipulveratus flavus</name>
    <dbReference type="NCBI Taxonomy" id="3031728"/>
    <lineage>
        <taxon>Bacteria</taxon>
        <taxon>Bacillati</taxon>
        <taxon>Actinomycetota</taxon>
        <taxon>Actinomycetes</taxon>
        <taxon>Micrococcales</taxon>
        <taxon>Dermacoccaceae</taxon>
        <taxon>Luteipulveratus</taxon>
    </lineage>
</organism>
<evidence type="ECO:0000313" key="6">
    <source>
        <dbReference type="Proteomes" id="UP001528912"/>
    </source>
</evidence>
<feature type="region of interest" description="Disordered" evidence="3">
    <location>
        <begin position="1"/>
        <end position="25"/>
    </location>
</feature>
<accession>A0ABT6C6E3</accession>
<proteinExistence type="predicted"/>